<dbReference type="Proteomes" id="UP000236654">
    <property type="component" value="Unassembled WGS sequence"/>
</dbReference>
<organism evidence="1 2">
    <name type="scientific">Brumimicrobium salinarum</name>
    <dbReference type="NCBI Taxonomy" id="2058658"/>
    <lineage>
        <taxon>Bacteria</taxon>
        <taxon>Pseudomonadati</taxon>
        <taxon>Bacteroidota</taxon>
        <taxon>Flavobacteriia</taxon>
        <taxon>Flavobacteriales</taxon>
        <taxon>Crocinitomicaceae</taxon>
        <taxon>Brumimicrobium</taxon>
    </lineage>
</organism>
<proteinExistence type="predicted"/>
<dbReference type="RefSeq" id="WP_101332932.1">
    <property type="nucleotide sequence ID" value="NZ_PJNI01000001.1"/>
</dbReference>
<dbReference type="EMBL" id="PJNI01000001">
    <property type="protein sequence ID" value="PKR81786.1"/>
    <property type="molecule type" value="Genomic_DNA"/>
</dbReference>
<dbReference type="AlphaFoldDB" id="A0A2I0R5B8"/>
<sequence>MKASYSLLEIYDDIIFGSLNPLHLNISNHDSKILTVYLTEKLGAPKDLQLIKSRVKDNKAVVVDKQNISSAHPLASKFIYHNDLPFNDSIEDLFPDTILQNIDVDLKNVVFTSSKSKNSNLTTYSFCVETSWRKIKFDRLKYCYYYNLLEEYSFNIKSRLRLKNFEYDESTFGKLVQKIQETLLLNIKELLLIHTVNPKFINYKVEKSYTNDHHFAIIYKSMIKLLDYLFENYNQHFNKNHPIPFYSEKININNIDTKINKIKRSFNRSSINPKLQKIINEQFRRIIEIDHPNRLTYHEFDYFILLINGIHNHIANAPDGILSEEEIVSLLISHRFNNYNFLTCLISEYRKDLHSILNLQERRFQLLELNKNVNQSFEAIKISYDPEAKNISEVLQTWFEQELKLIDEKIKIKKASPVISESESMKIESLLNTMELSVFIKLMNDSKVIKAKNYQDLARWICATYNTAIKERFSISQTRNNLYSKDTLVLENVRDKIIDMLNLINSKLK</sequence>
<name>A0A2I0R5B8_9FLAO</name>
<protein>
    <submittedName>
        <fullName evidence="1">Uncharacterized protein</fullName>
    </submittedName>
</protein>
<accession>A0A2I0R5B8</accession>
<dbReference type="OrthoDB" id="636834at2"/>
<gene>
    <name evidence="1" type="ORF">CW751_00140</name>
</gene>
<reference evidence="1 2" key="1">
    <citation type="submission" date="2017-12" db="EMBL/GenBank/DDBJ databases">
        <title>The draft genome sequence of Brumimicrobium saltpan LHR20.</title>
        <authorList>
            <person name="Do Z.-J."/>
            <person name="Luo H.-R."/>
        </authorList>
    </citation>
    <scope>NUCLEOTIDE SEQUENCE [LARGE SCALE GENOMIC DNA]</scope>
    <source>
        <strain evidence="1 2">LHR20</strain>
    </source>
</reference>
<evidence type="ECO:0000313" key="2">
    <source>
        <dbReference type="Proteomes" id="UP000236654"/>
    </source>
</evidence>
<keyword evidence="2" id="KW-1185">Reference proteome</keyword>
<comment type="caution">
    <text evidence="1">The sequence shown here is derived from an EMBL/GenBank/DDBJ whole genome shotgun (WGS) entry which is preliminary data.</text>
</comment>
<evidence type="ECO:0000313" key="1">
    <source>
        <dbReference type="EMBL" id="PKR81786.1"/>
    </source>
</evidence>